<dbReference type="FunFam" id="3.20.20.140:FF:000041">
    <property type="entry name" value="Dihydroorotase, variant"/>
    <property type="match status" value="1"/>
</dbReference>
<dbReference type="InterPro" id="IPR006680">
    <property type="entry name" value="Amidohydro-rel"/>
</dbReference>
<evidence type="ECO:0000256" key="5">
    <source>
        <dbReference type="ARBA" id="ARBA00022723"/>
    </source>
</evidence>
<dbReference type="Proteomes" id="UP000253472">
    <property type="component" value="Unassembled WGS sequence"/>
</dbReference>
<dbReference type="AlphaFoldDB" id="A0A367YHW3"/>
<dbReference type="GO" id="GO:0044205">
    <property type="term" value="P:'de novo' UMP biosynthetic process"/>
    <property type="evidence" value="ECO:0007669"/>
    <property type="project" value="UniProtKB-UniPathway"/>
</dbReference>
<sequence length="362" mass="40337">MTELELGITADMHVHLRDGAMCELITPTVRQGGIAIAYVMPNLVPPITTKQQVIAYHDKLSKISPETTFLMSFYLSKDLTPELVAECATQGLIHGVKCYPAGVTTNSKYGVDPNDFSSFYPVFEAMQKHGIVLNLHGEKPSTNDDDDEINVITAEPQFLPALKKLHADFPRLKIILEHCTTRAAIDTIREINSSYAPGDEIFVGATITAHHLYLIIDNWAGNPVNFCKPVAKFQRDRRALVDAATSGEPWFFFGSDSAPHPIHTKQTHVGVCAGVYTQSHAVSYVAEIFDRLGKLENLRKFVSENGVRFYGLDEEKVLAKHKGESVWLVRRDNKVPNVLASGELEVVPFKAGEDLKYTIEWR</sequence>
<dbReference type="Gene3D" id="3.20.20.140">
    <property type="entry name" value="Metal-dependent hydrolases"/>
    <property type="match status" value="1"/>
</dbReference>
<evidence type="ECO:0000256" key="1">
    <source>
        <dbReference type="ARBA" id="ARBA00001947"/>
    </source>
</evidence>
<dbReference type="InterPro" id="IPR004721">
    <property type="entry name" value="DHOdimr"/>
</dbReference>
<dbReference type="EC" id="3.5.2.3" evidence="4"/>
<comment type="cofactor">
    <cofactor evidence="1">
        <name>Zn(2+)</name>
        <dbReference type="ChEBI" id="CHEBI:29105"/>
    </cofactor>
</comment>
<dbReference type="GO" id="GO:0005737">
    <property type="term" value="C:cytoplasm"/>
    <property type="evidence" value="ECO:0007669"/>
    <property type="project" value="TreeGrafter"/>
</dbReference>
<feature type="domain" description="Amidohydrolase-related" evidence="9">
    <location>
        <begin position="108"/>
        <end position="179"/>
    </location>
</feature>
<dbReference type="GO" id="GO:0046872">
    <property type="term" value="F:metal ion binding"/>
    <property type="evidence" value="ECO:0007669"/>
    <property type="project" value="UniProtKB-KW"/>
</dbReference>
<evidence type="ECO:0000259" key="9">
    <source>
        <dbReference type="Pfam" id="PF04909"/>
    </source>
</evidence>
<dbReference type="EMBL" id="QLNQ01000021">
    <property type="protein sequence ID" value="RCK65179.1"/>
    <property type="molecule type" value="Genomic_DNA"/>
</dbReference>
<dbReference type="PROSITE" id="PS00482">
    <property type="entry name" value="DIHYDROOROTASE_1"/>
    <property type="match status" value="1"/>
</dbReference>
<dbReference type="NCBIfam" id="TIGR00856">
    <property type="entry name" value="pyrC_dimer"/>
    <property type="match status" value="1"/>
</dbReference>
<name>A0A367YHW3_9ASCO</name>
<reference evidence="10 11" key="1">
    <citation type="submission" date="2018-06" db="EMBL/GenBank/DDBJ databases">
        <title>Whole genome sequencing of Candida tropicalis (genome annotated by CSBL at Korea University).</title>
        <authorList>
            <person name="Ahn J."/>
        </authorList>
    </citation>
    <scope>NUCLEOTIDE SEQUENCE [LARGE SCALE GENOMIC DNA]</scope>
    <source>
        <strain evidence="10 11">ATCC 20962</strain>
    </source>
</reference>
<dbReference type="PIRSF" id="PIRSF001237">
    <property type="entry name" value="DHOdimr"/>
    <property type="match status" value="1"/>
</dbReference>
<keyword evidence="11" id="KW-1185">Reference proteome</keyword>
<evidence type="ECO:0000256" key="8">
    <source>
        <dbReference type="ARBA" id="ARBA00022975"/>
    </source>
</evidence>
<dbReference type="SUPFAM" id="SSF51556">
    <property type="entry name" value="Metallo-dependent hydrolases"/>
    <property type="match status" value="1"/>
</dbReference>
<evidence type="ECO:0000313" key="11">
    <source>
        <dbReference type="Proteomes" id="UP000253472"/>
    </source>
</evidence>
<accession>A0A367YHW3</accession>
<evidence type="ECO:0000313" key="10">
    <source>
        <dbReference type="EMBL" id="RCK65179.1"/>
    </source>
</evidence>
<dbReference type="PANTHER" id="PTHR43137">
    <property type="entry name" value="DIHYDROOROTASE"/>
    <property type="match status" value="1"/>
</dbReference>
<dbReference type="GO" id="GO:0006207">
    <property type="term" value="P:'de novo' pyrimidine nucleobase biosynthetic process"/>
    <property type="evidence" value="ECO:0007669"/>
    <property type="project" value="TreeGrafter"/>
</dbReference>
<keyword evidence="6" id="KW-0378">Hydrolase</keyword>
<organism evidence="10 11">
    <name type="scientific">Candida viswanathii</name>
    <dbReference type="NCBI Taxonomy" id="5486"/>
    <lineage>
        <taxon>Eukaryota</taxon>
        <taxon>Fungi</taxon>
        <taxon>Dikarya</taxon>
        <taxon>Ascomycota</taxon>
        <taxon>Saccharomycotina</taxon>
        <taxon>Pichiomycetes</taxon>
        <taxon>Debaryomycetaceae</taxon>
        <taxon>Candida/Lodderomyces clade</taxon>
        <taxon>Candida</taxon>
    </lineage>
</organism>
<dbReference type="STRING" id="5486.A0A367YHW3"/>
<dbReference type="InterPro" id="IPR002195">
    <property type="entry name" value="Dihydroorotase_CS"/>
</dbReference>
<keyword evidence="5" id="KW-0479">Metal-binding</keyword>
<dbReference type="PANTHER" id="PTHR43137:SF1">
    <property type="entry name" value="DIHYDROOROTASE"/>
    <property type="match status" value="1"/>
</dbReference>
<dbReference type="InterPro" id="IPR032466">
    <property type="entry name" value="Metal_Hydrolase"/>
</dbReference>
<keyword evidence="7" id="KW-0862">Zinc</keyword>
<comment type="caution">
    <text evidence="10">The sequence shown here is derived from an EMBL/GenBank/DDBJ whole genome shotgun (WGS) entry which is preliminary data.</text>
</comment>
<protein>
    <recommendedName>
        <fullName evidence="4">dihydroorotase</fullName>
        <ecNumber evidence="4">3.5.2.3</ecNumber>
    </recommendedName>
</protein>
<dbReference type="OrthoDB" id="1670005at2759"/>
<dbReference type="Pfam" id="PF04909">
    <property type="entry name" value="Amidohydro_2"/>
    <property type="match status" value="1"/>
</dbReference>
<dbReference type="UniPathway" id="UPA00070">
    <property type="reaction ID" value="UER00117"/>
</dbReference>
<proteinExistence type="inferred from homology"/>
<comment type="pathway">
    <text evidence="2">Pyrimidine metabolism; UMP biosynthesis via de novo pathway; (S)-dihydroorotate from bicarbonate: step 3/3.</text>
</comment>
<evidence type="ECO:0000256" key="7">
    <source>
        <dbReference type="ARBA" id="ARBA00022833"/>
    </source>
</evidence>
<comment type="similarity">
    <text evidence="3">Belongs to the metallo-dependent hydrolases superfamily. DHOase family. Class II DHOase subfamily.</text>
</comment>
<keyword evidence="8" id="KW-0665">Pyrimidine biosynthesis</keyword>
<dbReference type="PROSITE" id="PS00483">
    <property type="entry name" value="DIHYDROOROTASE_2"/>
    <property type="match status" value="1"/>
</dbReference>
<dbReference type="GO" id="GO:0004151">
    <property type="term" value="F:dihydroorotase activity"/>
    <property type="evidence" value="ECO:0007669"/>
    <property type="project" value="UniProtKB-EC"/>
</dbReference>
<evidence type="ECO:0000256" key="3">
    <source>
        <dbReference type="ARBA" id="ARBA00005631"/>
    </source>
</evidence>
<gene>
    <name evidence="10" type="primary">URA4</name>
    <name evidence="10" type="ORF">Cantr_00895</name>
</gene>
<evidence type="ECO:0000256" key="6">
    <source>
        <dbReference type="ARBA" id="ARBA00022801"/>
    </source>
</evidence>
<evidence type="ECO:0000256" key="4">
    <source>
        <dbReference type="ARBA" id="ARBA00012860"/>
    </source>
</evidence>
<dbReference type="HAMAP" id="MF_00219">
    <property type="entry name" value="PyrC_classII"/>
    <property type="match status" value="1"/>
</dbReference>
<evidence type="ECO:0000256" key="2">
    <source>
        <dbReference type="ARBA" id="ARBA00004880"/>
    </source>
</evidence>